<evidence type="ECO:0008006" key="10">
    <source>
        <dbReference type="Google" id="ProtNLM"/>
    </source>
</evidence>
<dbReference type="Proteomes" id="UP000012073">
    <property type="component" value="Unassembled WGS sequence"/>
</dbReference>
<evidence type="ECO:0000256" key="5">
    <source>
        <dbReference type="ARBA" id="ARBA00023242"/>
    </source>
</evidence>
<dbReference type="GO" id="GO:0051301">
    <property type="term" value="P:cell division"/>
    <property type="evidence" value="ECO:0007669"/>
    <property type="project" value="UniProtKB-KW"/>
</dbReference>
<feature type="coiled-coil region" evidence="7">
    <location>
        <begin position="151"/>
        <end position="317"/>
    </location>
</feature>
<name>R7QTF9_CHOCR</name>
<keyword evidence="9" id="KW-1185">Reference proteome</keyword>
<organism evidence="8 9">
    <name type="scientific">Chondrus crispus</name>
    <name type="common">Carrageen Irish moss</name>
    <name type="synonym">Polymorpha crispa</name>
    <dbReference type="NCBI Taxonomy" id="2769"/>
    <lineage>
        <taxon>Eukaryota</taxon>
        <taxon>Rhodophyta</taxon>
        <taxon>Florideophyceae</taxon>
        <taxon>Rhodymeniophycidae</taxon>
        <taxon>Gigartinales</taxon>
        <taxon>Gigartinaceae</taxon>
        <taxon>Chondrus</taxon>
    </lineage>
</organism>
<dbReference type="PANTHER" id="PTHR23168">
    <property type="entry name" value="MITOTIC SPINDLE ASSEMBLY CHECKPOINT PROTEIN MAD1 MITOTIC ARREST DEFICIENT-LIKE PROTEIN 1"/>
    <property type="match status" value="1"/>
</dbReference>
<feature type="coiled-coil region" evidence="7">
    <location>
        <begin position="59"/>
        <end position="114"/>
    </location>
</feature>
<evidence type="ECO:0000256" key="3">
    <source>
        <dbReference type="ARBA" id="ARBA00022618"/>
    </source>
</evidence>
<sequence>MSTPNRSEAVLEAREALRKLSGDLAVYRDPEVQRHLLNPALGSKRHLDSSSPAELHALIINLRTELNQAAEERQRTKEDILNARKRAARAEGQIDELQQQLTQKEVEHDEIVEQASTRIDALVKEHRSALLAARDKAFLLQETLEKDHLGHKSIIAEKDRLRIQCKEAESKLDGMRREIEATEERHAIEMKATVGDMERAWRKVDALQNEVERLRKSHGHTSGFSKEVATSRTLAKKLQIENASLKSELASQSKELIAKRSELARAKAAADDTKERIQNTQSERAELLALREEKRSLRDLRRKSANFEDHLSALAREKEELTGMIRDLSPTCDVQEGLEILKASKFDGLAKGKMTIAERNVLSQKNRELENTAKQSQNDLARQAKQIAQLKKSLEDAAAKLTQMRLARDNSLSSGKRHERMRGIIEYEKSFFKQALEKIETDFDKPQSTDQYAERLRKRAEMYEKSCEKYKSELKELETALNEHRRNAEGTAKGLIKASSEWPGDGKVVTDAEGRGPEITKALQKMKSTIDAQEKVIKKSEMFEKRAKELEAEVQRLRKVQTETEFDYDPAVAKVVHMKSNPLEQAVKRAQEEEQIKAGKKRMRLDVGDLSPGRDGALDSRILGLQKEIRELESKNEDLAKKSKLGIRLGEVAKKKIEEVRAAVYNLFGWSMNVYGANYRISSIYAEGPRDLLEFGMNETGTMTLMETEYTSRLAEEIEQYVQKMNSVPALLASITIENFEKTTSFA</sequence>
<protein>
    <recommendedName>
        <fullName evidence="10">Mitotic spindle assembly checkpoint protein MAD1</fullName>
    </recommendedName>
</protein>
<dbReference type="Gramene" id="CDF40660">
    <property type="protein sequence ID" value="CDF40660"/>
    <property type="gene ID" value="CHC_T00007300001"/>
</dbReference>
<dbReference type="Gene3D" id="3.30.457.60">
    <property type="match status" value="1"/>
</dbReference>
<dbReference type="AlphaFoldDB" id="R7QTF9"/>
<dbReference type="Gene3D" id="6.10.250.90">
    <property type="match status" value="1"/>
</dbReference>
<dbReference type="STRING" id="2769.R7QTF9"/>
<dbReference type="GO" id="GO:0005635">
    <property type="term" value="C:nuclear envelope"/>
    <property type="evidence" value="ECO:0007669"/>
    <property type="project" value="TreeGrafter"/>
</dbReference>
<dbReference type="GO" id="GO:0007094">
    <property type="term" value="P:mitotic spindle assembly checkpoint signaling"/>
    <property type="evidence" value="ECO:0007669"/>
    <property type="project" value="InterPro"/>
</dbReference>
<dbReference type="RefSeq" id="XP_005710954.1">
    <property type="nucleotide sequence ID" value="XM_005710897.1"/>
</dbReference>
<dbReference type="OMA" id="YKLDFMP"/>
<comment type="similarity">
    <text evidence="2">Belongs to the MAD1 family.</text>
</comment>
<evidence type="ECO:0000256" key="6">
    <source>
        <dbReference type="ARBA" id="ARBA00023306"/>
    </source>
</evidence>
<keyword evidence="4" id="KW-0498">Mitosis</keyword>
<keyword evidence="3" id="KW-0132">Cell division</keyword>
<dbReference type="InterPro" id="IPR008672">
    <property type="entry name" value="Mad1"/>
</dbReference>
<dbReference type="KEGG" id="ccp:CHC_T00007300001"/>
<feature type="coiled-coil region" evidence="7">
    <location>
        <begin position="359"/>
        <end position="407"/>
    </location>
</feature>
<evidence type="ECO:0000256" key="7">
    <source>
        <dbReference type="SAM" id="Coils"/>
    </source>
</evidence>
<evidence type="ECO:0000256" key="4">
    <source>
        <dbReference type="ARBA" id="ARBA00022776"/>
    </source>
</evidence>
<reference evidence="9" key="1">
    <citation type="journal article" date="2013" name="Proc. Natl. Acad. Sci. U.S.A.">
        <title>Genome structure and metabolic features in the red seaweed Chondrus crispus shed light on evolution of the Archaeplastida.</title>
        <authorList>
            <person name="Collen J."/>
            <person name="Porcel B."/>
            <person name="Carre W."/>
            <person name="Ball S.G."/>
            <person name="Chaparro C."/>
            <person name="Tonon T."/>
            <person name="Barbeyron T."/>
            <person name="Michel G."/>
            <person name="Noel B."/>
            <person name="Valentin K."/>
            <person name="Elias M."/>
            <person name="Artiguenave F."/>
            <person name="Arun A."/>
            <person name="Aury J.M."/>
            <person name="Barbosa-Neto J.F."/>
            <person name="Bothwell J.H."/>
            <person name="Bouget F.Y."/>
            <person name="Brillet L."/>
            <person name="Cabello-Hurtado F."/>
            <person name="Capella-Gutierrez S."/>
            <person name="Charrier B."/>
            <person name="Cladiere L."/>
            <person name="Cock J.M."/>
            <person name="Coelho S.M."/>
            <person name="Colleoni C."/>
            <person name="Czjzek M."/>
            <person name="Da Silva C."/>
            <person name="Delage L."/>
            <person name="Denoeud F."/>
            <person name="Deschamps P."/>
            <person name="Dittami S.M."/>
            <person name="Gabaldon T."/>
            <person name="Gachon C.M."/>
            <person name="Groisillier A."/>
            <person name="Herve C."/>
            <person name="Jabbari K."/>
            <person name="Katinka M."/>
            <person name="Kloareg B."/>
            <person name="Kowalczyk N."/>
            <person name="Labadie K."/>
            <person name="Leblanc C."/>
            <person name="Lopez P.J."/>
            <person name="McLachlan D.H."/>
            <person name="Meslet-Cladiere L."/>
            <person name="Moustafa A."/>
            <person name="Nehr Z."/>
            <person name="Nyvall Collen P."/>
            <person name="Panaud O."/>
            <person name="Partensky F."/>
            <person name="Poulain J."/>
            <person name="Rensing S.A."/>
            <person name="Rousvoal S."/>
            <person name="Samson G."/>
            <person name="Symeonidi A."/>
            <person name="Weissenbach J."/>
            <person name="Zambounis A."/>
            <person name="Wincker P."/>
            <person name="Boyen C."/>
        </authorList>
    </citation>
    <scope>NUCLEOTIDE SEQUENCE [LARGE SCALE GENOMIC DNA]</scope>
    <source>
        <strain evidence="9">cv. Stackhouse</strain>
    </source>
</reference>
<dbReference type="Pfam" id="PF05557">
    <property type="entry name" value="MAD"/>
    <property type="match status" value="1"/>
</dbReference>
<keyword evidence="6" id="KW-0131">Cell cycle</keyword>
<dbReference type="GO" id="GO:0051315">
    <property type="term" value="P:attachment of mitotic spindle microtubules to kinetochore"/>
    <property type="evidence" value="ECO:0007669"/>
    <property type="project" value="TreeGrafter"/>
</dbReference>
<keyword evidence="5" id="KW-0539">Nucleus</keyword>
<evidence type="ECO:0000256" key="2">
    <source>
        <dbReference type="ARBA" id="ARBA00008029"/>
    </source>
</evidence>
<accession>R7QTF9</accession>
<comment type="subcellular location">
    <subcellularLocation>
        <location evidence="1">Nucleus</location>
    </subcellularLocation>
</comment>
<feature type="coiled-coil region" evidence="7">
    <location>
        <begin position="533"/>
        <end position="567"/>
    </location>
</feature>
<dbReference type="EMBL" id="HG002219">
    <property type="protein sequence ID" value="CDF40660.1"/>
    <property type="molecule type" value="Genomic_DNA"/>
</dbReference>
<dbReference type="GO" id="GO:0000776">
    <property type="term" value="C:kinetochore"/>
    <property type="evidence" value="ECO:0007669"/>
    <property type="project" value="TreeGrafter"/>
</dbReference>
<dbReference type="GeneID" id="17318650"/>
<gene>
    <name evidence="8" type="ORF">CHC_T00007300001</name>
</gene>
<feature type="coiled-coil region" evidence="7">
    <location>
        <begin position="453"/>
        <end position="487"/>
    </location>
</feature>
<keyword evidence="7" id="KW-0175">Coiled coil</keyword>
<evidence type="ECO:0000313" key="9">
    <source>
        <dbReference type="Proteomes" id="UP000012073"/>
    </source>
</evidence>
<evidence type="ECO:0000256" key="1">
    <source>
        <dbReference type="ARBA" id="ARBA00004123"/>
    </source>
</evidence>
<dbReference type="GO" id="GO:0072686">
    <property type="term" value="C:mitotic spindle"/>
    <property type="evidence" value="ECO:0007669"/>
    <property type="project" value="TreeGrafter"/>
</dbReference>
<dbReference type="SUPFAM" id="SSF75704">
    <property type="entry name" value="Mitotic arrest deficient-like 1, Mad1"/>
    <property type="match status" value="1"/>
</dbReference>
<dbReference type="PANTHER" id="PTHR23168:SF0">
    <property type="entry name" value="MITOTIC SPINDLE ASSEMBLY CHECKPOINT PROTEIN MAD1"/>
    <property type="match status" value="1"/>
</dbReference>
<proteinExistence type="inferred from homology"/>
<dbReference type="OrthoDB" id="331602at2759"/>
<evidence type="ECO:0000313" key="8">
    <source>
        <dbReference type="EMBL" id="CDF40660.1"/>
    </source>
</evidence>